<dbReference type="EMBL" id="SWVK01000006">
    <property type="protein sequence ID" value="NFN34666.1"/>
    <property type="molecule type" value="Genomic_DNA"/>
</dbReference>
<dbReference type="AlphaFoldDB" id="A0A0C2N3J7"/>
<evidence type="ECO:0000313" key="1">
    <source>
        <dbReference type="EMBL" id="NFA44042.1"/>
    </source>
</evidence>
<evidence type="ECO:0000313" key="6">
    <source>
        <dbReference type="Proteomes" id="UP000473681"/>
    </source>
</evidence>
<organism evidence="1 5">
    <name type="scientific">Clostridium botulinum</name>
    <dbReference type="NCBI Taxonomy" id="1491"/>
    <lineage>
        <taxon>Bacteria</taxon>
        <taxon>Bacillati</taxon>
        <taxon>Bacillota</taxon>
        <taxon>Clostridia</taxon>
        <taxon>Eubacteriales</taxon>
        <taxon>Clostridiaceae</taxon>
        <taxon>Clostridium</taxon>
    </lineage>
</organism>
<dbReference type="Proteomes" id="UP000473681">
    <property type="component" value="Unassembled WGS sequence"/>
</dbReference>
<evidence type="ECO:0000313" key="8">
    <source>
        <dbReference type="Proteomes" id="UP000486903"/>
    </source>
</evidence>
<dbReference type="Proteomes" id="UP000486903">
    <property type="component" value="Unassembled WGS sequence"/>
</dbReference>
<dbReference type="EMBL" id="SWOV01000011">
    <property type="protein sequence ID" value="NFF87395.1"/>
    <property type="molecule type" value="Genomic_DNA"/>
</dbReference>
<evidence type="ECO:0000313" key="7">
    <source>
        <dbReference type="Proteomes" id="UP000476820"/>
    </source>
</evidence>
<dbReference type="OrthoDB" id="9898825at2"/>
<protein>
    <submittedName>
        <fullName evidence="1">Uncharacterized protein</fullName>
    </submittedName>
</protein>
<proteinExistence type="predicted"/>
<sequence length="75" mass="8747">MEYMVNKQLGCVDVILKNGLFRKTSYGDCIFKSESGEIDKFIKTDDMTVEKYNEEFIKFCSKHNINGKKVLELLE</sequence>
<gene>
    <name evidence="1" type="ORF">EXM65_16070</name>
    <name evidence="2" type="ORF">FC774_05835</name>
    <name evidence="3" type="ORF">FDB51_05845</name>
    <name evidence="4" type="ORF">FDG31_15205</name>
</gene>
<dbReference type="Proteomes" id="UP000476820">
    <property type="component" value="Unassembled WGS sequence"/>
</dbReference>
<dbReference type="Proteomes" id="UP000472355">
    <property type="component" value="Unassembled WGS sequence"/>
</dbReference>
<evidence type="ECO:0000313" key="3">
    <source>
        <dbReference type="EMBL" id="NFN34666.1"/>
    </source>
</evidence>
<dbReference type="EMBL" id="SXFB01000016">
    <property type="protein sequence ID" value="NFV27482.1"/>
    <property type="molecule type" value="Genomic_DNA"/>
</dbReference>
<reference evidence="6 7" key="2">
    <citation type="submission" date="2019-04" db="EMBL/GenBank/DDBJ databases">
        <title>Genome sequencing of Clostridium botulinum Groups I-IV and Clostridium butyricum.</title>
        <authorList>
            <person name="Brunt J."/>
            <person name="Van Vliet A.H.M."/>
            <person name="Stringer S.C."/>
            <person name="Carter A.T."/>
            <person name="Peck M.W."/>
        </authorList>
    </citation>
    <scope>NUCLEOTIDE SEQUENCE [LARGE SCALE GENOMIC DNA]</scope>
    <source>
        <strain evidence="2 7">1605</strain>
        <strain evidence="4 8">BL81</strain>
        <strain evidence="3 6">CB-K-33E</strain>
    </source>
</reference>
<accession>A0A0C2N3J7</accession>
<reference evidence="1 5" key="1">
    <citation type="submission" date="2019-02" db="EMBL/GenBank/DDBJ databases">
        <title>Genome sequencing of Clostridium botulinum clinical isolates.</title>
        <authorList>
            <person name="Brunt J."/>
            <person name="Van Vliet A.H.M."/>
            <person name="Stringer S.C."/>
            <person name="Grant K.A."/>
            <person name="Carter A.C."/>
            <person name="Peck M.W."/>
        </authorList>
    </citation>
    <scope>NUCLEOTIDE SEQUENCE [LARGE SCALE GENOMIC DNA]</scope>
    <source>
        <strain evidence="1 5">H113700579</strain>
    </source>
</reference>
<comment type="caution">
    <text evidence="1">The sequence shown here is derived from an EMBL/GenBank/DDBJ whole genome shotgun (WGS) entry which is preliminary data.</text>
</comment>
<evidence type="ECO:0000313" key="2">
    <source>
        <dbReference type="EMBL" id="NFF87395.1"/>
    </source>
</evidence>
<dbReference type="RefSeq" id="WP_003374019.1">
    <property type="nucleotide sequence ID" value="NZ_JACBBU010000002.1"/>
</dbReference>
<name>A0A0C2N3J7_CLOBO</name>
<evidence type="ECO:0000313" key="5">
    <source>
        <dbReference type="Proteomes" id="UP000472355"/>
    </source>
</evidence>
<dbReference type="EMBL" id="SGKU01000057">
    <property type="protein sequence ID" value="NFA44042.1"/>
    <property type="molecule type" value="Genomic_DNA"/>
</dbReference>
<evidence type="ECO:0000313" key="4">
    <source>
        <dbReference type="EMBL" id="NFV27482.1"/>
    </source>
</evidence>